<dbReference type="AlphaFoldDB" id="A0A2R5HIF5"/>
<keyword evidence="2" id="KW-1185">Reference proteome</keyword>
<dbReference type="RefSeq" id="WP_225867027.1">
    <property type="nucleotide sequence ID" value="NZ_BFFO01000001.1"/>
</dbReference>
<sequence>MKTTFTVTLDDKSLQLKLSNQAELFILEQNNARFKLSEEQIFLLFKKGQVQQIGQSINQIGKIEFDRVLLIRPSDFDLEKEQLASHLANMALEAGIKLKKAPEAMKLPKNLYNASAKAADEIFSVCQPFDLHLEKKKAVSPKAQHRWKKAISTIEFEIRHEGCAGQVIWEKSTQLRLKAGAMLLPDDQVPLRKDGSLSFTGKFATGLREDHANSIDKKHWTTTEDILLRSVNELGHLVYFAGTNSWLELFDAEGRTIHELTVV</sequence>
<dbReference type="Proteomes" id="UP000245021">
    <property type="component" value="Unassembled WGS sequence"/>
</dbReference>
<name>A0A2R5HIF5_9LACT</name>
<accession>A0A2R5HIF5</accession>
<protein>
    <submittedName>
        <fullName evidence="1">Uncharacterized protein</fullName>
    </submittedName>
</protein>
<organism evidence="1 2">
    <name type="scientific">Lactococcus termiticola</name>
    <dbReference type="NCBI Taxonomy" id="2169526"/>
    <lineage>
        <taxon>Bacteria</taxon>
        <taxon>Bacillati</taxon>
        <taxon>Bacillota</taxon>
        <taxon>Bacilli</taxon>
        <taxon>Lactobacillales</taxon>
        <taxon>Streptococcaceae</taxon>
        <taxon>Lactococcus</taxon>
    </lineage>
</organism>
<comment type="caution">
    <text evidence="1">The sequence shown here is derived from an EMBL/GenBank/DDBJ whole genome shotgun (WGS) entry which is preliminary data.</text>
</comment>
<evidence type="ECO:0000313" key="1">
    <source>
        <dbReference type="EMBL" id="GBG96098.1"/>
    </source>
</evidence>
<dbReference type="EMBL" id="BFFO01000001">
    <property type="protein sequence ID" value="GBG96098.1"/>
    <property type="molecule type" value="Genomic_DNA"/>
</dbReference>
<gene>
    <name evidence="1" type="ORF">NtB2_00202</name>
</gene>
<evidence type="ECO:0000313" key="2">
    <source>
        <dbReference type="Proteomes" id="UP000245021"/>
    </source>
</evidence>
<reference evidence="1 2" key="1">
    <citation type="journal article" date="2018" name="Genome Announc.">
        <title>Draft Genome Sequence of Lactococcus sp. Strain NtB2 (JCM 32569), Isolated from the Gut of the Higher Termite Nasutitermes takasagoensis.</title>
        <authorList>
            <person name="Noda S."/>
            <person name="Aihara C."/>
            <person name="Yuki M."/>
            <person name="Ohkuma M."/>
        </authorList>
    </citation>
    <scope>NUCLEOTIDE SEQUENCE [LARGE SCALE GENOMIC DNA]</scope>
    <source>
        <strain evidence="1 2">NtB2</strain>
    </source>
</reference>
<proteinExistence type="predicted"/>